<dbReference type="STRING" id="1806892.AZH43_09510"/>
<feature type="domain" description="Phosphodiester glycosidase" evidence="1">
    <location>
        <begin position="71"/>
        <end position="223"/>
    </location>
</feature>
<dbReference type="EMBL" id="LUAW01000015">
    <property type="protein sequence ID" value="KYQ72551.1"/>
    <property type="molecule type" value="Genomic_DNA"/>
</dbReference>
<name>A0A151Y3E2_9GAMM</name>
<reference evidence="2 3" key="1">
    <citation type="submission" date="2016-03" db="EMBL/GenBank/DDBJ databases">
        <title>Acinetobacter genomospecies 28 strain ANC 4149.</title>
        <authorList>
            <person name="Radolfova-Krizova L."/>
            <person name="Nemec A."/>
        </authorList>
    </citation>
    <scope>NUCLEOTIDE SEQUENCE [LARGE SCALE GENOMIC DNA]</scope>
    <source>
        <strain evidence="2 3">ANC 4149</strain>
    </source>
</reference>
<comment type="caution">
    <text evidence="2">The sequence shown here is derived from an EMBL/GenBank/DDBJ whole genome shotgun (WGS) entry which is preliminary data.</text>
</comment>
<proteinExistence type="predicted"/>
<dbReference type="Pfam" id="PF09992">
    <property type="entry name" value="NAGPA"/>
    <property type="match status" value="1"/>
</dbReference>
<dbReference type="AlphaFoldDB" id="A0A151Y3E2"/>
<dbReference type="InterPro" id="IPR018711">
    <property type="entry name" value="NAGPA"/>
</dbReference>
<evidence type="ECO:0000313" key="3">
    <source>
        <dbReference type="Proteomes" id="UP000076276"/>
    </source>
</evidence>
<keyword evidence="3" id="KW-1185">Reference proteome</keyword>
<accession>A0A151Y3E2</accession>
<evidence type="ECO:0000259" key="1">
    <source>
        <dbReference type="Pfam" id="PF09992"/>
    </source>
</evidence>
<evidence type="ECO:0000313" key="2">
    <source>
        <dbReference type="EMBL" id="KYQ72551.1"/>
    </source>
</evidence>
<dbReference type="Proteomes" id="UP000076276">
    <property type="component" value="Unassembled WGS sequence"/>
</dbReference>
<gene>
    <name evidence="2" type="ORF">AZH43_09510</name>
</gene>
<sequence>MLGSLLIFSISFAQAHPKIQSWRSEKPIQAAVVEVRDLKNLGLYLYDKKHSPYLSFTQLNAALRKKCRSMQFAMNAGMFQADYSPVGLYIENGIQQRPLNTAKRGFGNFLIQPNGVLAWNSSQAVIQTTDHYRLSSFKAKYATQSGPMLVIDGKINDKFLPDASSYKIRNGAGIQNHKLYFVISLEPVTFYQFAAYFKDTLKTGNALYLDGSISSMYAADLNMNDAARDLGPMVAYSEPLTCK</sequence>
<protein>
    <recommendedName>
        <fullName evidence="1">Phosphodiester glycosidase domain-containing protein</fullName>
    </recommendedName>
</protein>
<organism evidence="2 3">
    <name type="scientific">Acinetobacter pragensis</name>
    <dbReference type="NCBI Taxonomy" id="1806892"/>
    <lineage>
        <taxon>Bacteria</taxon>
        <taxon>Pseudomonadati</taxon>
        <taxon>Pseudomonadota</taxon>
        <taxon>Gammaproteobacteria</taxon>
        <taxon>Moraxellales</taxon>
        <taxon>Moraxellaceae</taxon>
        <taxon>Acinetobacter</taxon>
    </lineage>
</organism>